<evidence type="ECO:0000313" key="1">
    <source>
        <dbReference type="EMBL" id="UQN29204.1"/>
    </source>
</evidence>
<keyword evidence="2" id="KW-1185">Reference proteome</keyword>
<dbReference type="Pfam" id="PF04199">
    <property type="entry name" value="Cyclase"/>
    <property type="match status" value="1"/>
</dbReference>
<dbReference type="PANTHER" id="PTHR34861:SF10">
    <property type="entry name" value="CYCLASE"/>
    <property type="match status" value="1"/>
</dbReference>
<dbReference type="SUPFAM" id="SSF102198">
    <property type="entry name" value="Putative cyclase"/>
    <property type="match status" value="1"/>
</dbReference>
<gene>
    <name evidence="1" type="ORF">M4486_16465</name>
</gene>
<dbReference type="Proteomes" id="UP001055868">
    <property type="component" value="Chromosome"/>
</dbReference>
<dbReference type="InterPro" id="IPR007325">
    <property type="entry name" value="KFase/CYL"/>
</dbReference>
<sequence length="297" mass="31203">MTRNDLPARENLPSNWGRWGEDDQLGTLNLIDDAARARAAAEVRDGTSVSLARPTSPTPLTTALSPVGTPEMIPAPVMQMVNFNGFTPMATTDSLLVNTHNAGLTHLDALAHIPVDGRVYPGVPLADAVTPVGVRHGSADPFTRGIITRGVLLDIAPAGSPLTAEDRIGGGDLDAALERQGTEVHAGDAIVVRGDWDLNDSMTAPAPGLDLSAVQWLDAHGAALYVGDIGDARPPTLPMPMHQVALGRLGLPLVDVAQLDELSRTCADLQRWSFMLVLAPPRILGTTGLAVNPLAVF</sequence>
<name>A0ABY4N3R4_9MICO</name>
<dbReference type="InterPro" id="IPR037175">
    <property type="entry name" value="KFase_sf"/>
</dbReference>
<evidence type="ECO:0000313" key="2">
    <source>
        <dbReference type="Proteomes" id="UP001055868"/>
    </source>
</evidence>
<dbReference type="Gene3D" id="3.50.30.50">
    <property type="entry name" value="Putative cyclase"/>
    <property type="match status" value="1"/>
</dbReference>
<proteinExistence type="predicted"/>
<dbReference type="RefSeq" id="WP_249478373.1">
    <property type="nucleotide sequence ID" value="NZ_CP097218.1"/>
</dbReference>
<accession>A0ABY4N3R4</accession>
<dbReference type="EMBL" id="CP097218">
    <property type="protein sequence ID" value="UQN29204.1"/>
    <property type="molecule type" value="Genomic_DNA"/>
</dbReference>
<dbReference type="PANTHER" id="PTHR34861">
    <property type="match status" value="1"/>
</dbReference>
<reference evidence="1" key="1">
    <citation type="submission" date="2022-05" db="EMBL/GenBank/DDBJ databases">
        <title>Genomic analysis of Brachybacterium sp. CBA3104.</title>
        <authorList>
            <person name="Roh S.W."/>
            <person name="Kim Y.B."/>
            <person name="Kim Y."/>
        </authorList>
    </citation>
    <scope>NUCLEOTIDE SEQUENCE</scope>
    <source>
        <strain evidence="1">CBA3104</strain>
    </source>
</reference>
<protein>
    <submittedName>
        <fullName evidence="1">Cyclase family protein</fullName>
    </submittedName>
</protein>
<organism evidence="1 2">
    <name type="scientific">Brachybacterium kimchii</name>
    <dbReference type="NCBI Taxonomy" id="2942909"/>
    <lineage>
        <taxon>Bacteria</taxon>
        <taxon>Bacillati</taxon>
        <taxon>Actinomycetota</taxon>
        <taxon>Actinomycetes</taxon>
        <taxon>Micrococcales</taxon>
        <taxon>Dermabacteraceae</taxon>
        <taxon>Brachybacterium</taxon>
    </lineage>
</organism>